<dbReference type="Gene3D" id="3.40.50.1820">
    <property type="entry name" value="alpha/beta hydrolase"/>
    <property type="match status" value="1"/>
</dbReference>
<evidence type="ECO:0000313" key="4">
    <source>
        <dbReference type="Proteomes" id="UP000316095"/>
    </source>
</evidence>
<dbReference type="GO" id="GO:0008236">
    <property type="term" value="F:serine-type peptidase activity"/>
    <property type="evidence" value="ECO:0007669"/>
    <property type="project" value="InterPro"/>
</dbReference>
<dbReference type="Pfam" id="PF00326">
    <property type="entry name" value="Peptidase_S9"/>
    <property type="match status" value="1"/>
</dbReference>
<dbReference type="Proteomes" id="UP000316095">
    <property type="component" value="Unassembled WGS sequence"/>
</dbReference>
<dbReference type="InterPro" id="IPR001375">
    <property type="entry name" value="Peptidase_S9_cat"/>
</dbReference>
<dbReference type="Gene3D" id="2.140.10.30">
    <property type="entry name" value="Dipeptidylpeptidase IV, N-terminal domain"/>
    <property type="match status" value="1"/>
</dbReference>
<feature type="domain" description="Dipeptidylpeptidase IV N-terminal" evidence="2">
    <location>
        <begin position="124"/>
        <end position="471"/>
    </location>
</feature>
<name>A0A5C5XF56_9PLAN</name>
<dbReference type="EMBL" id="SJPG01000001">
    <property type="protein sequence ID" value="TWT60522.1"/>
    <property type="molecule type" value="Genomic_DNA"/>
</dbReference>
<dbReference type="SUPFAM" id="SSF53474">
    <property type="entry name" value="alpha/beta-Hydrolases"/>
    <property type="match status" value="1"/>
</dbReference>
<keyword evidence="3" id="KW-0378">Hydrolase</keyword>
<dbReference type="GO" id="GO:0008239">
    <property type="term" value="F:dipeptidyl-peptidase activity"/>
    <property type="evidence" value="ECO:0007669"/>
    <property type="project" value="TreeGrafter"/>
</dbReference>
<organism evidence="3 4">
    <name type="scientific">Rubinisphaera italica</name>
    <dbReference type="NCBI Taxonomy" id="2527969"/>
    <lineage>
        <taxon>Bacteria</taxon>
        <taxon>Pseudomonadati</taxon>
        <taxon>Planctomycetota</taxon>
        <taxon>Planctomycetia</taxon>
        <taxon>Planctomycetales</taxon>
        <taxon>Planctomycetaceae</taxon>
        <taxon>Rubinisphaera</taxon>
    </lineage>
</organism>
<dbReference type="InterPro" id="IPR050278">
    <property type="entry name" value="Serine_Prot_S9B/DPPIV"/>
</dbReference>
<dbReference type="AlphaFoldDB" id="A0A5C5XF56"/>
<comment type="caution">
    <text evidence="3">The sequence shown here is derived from an EMBL/GenBank/DDBJ whole genome shotgun (WGS) entry which is preliminary data.</text>
</comment>
<dbReference type="EC" id="3.4.14.12" evidence="3"/>
<protein>
    <submittedName>
        <fullName evidence="3">Prolyl tripeptidyl peptidase</fullName>
        <ecNumber evidence="3">3.4.14.12</ecNumber>
    </submittedName>
</protein>
<dbReference type="PANTHER" id="PTHR11731">
    <property type="entry name" value="PROTEASE FAMILY S9B,C DIPEPTIDYL-PEPTIDASE IV-RELATED"/>
    <property type="match status" value="1"/>
</dbReference>
<dbReference type="InterPro" id="IPR002469">
    <property type="entry name" value="Peptidase_S9B_N"/>
</dbReference>
<reference evidence="3 4" key="1">
    <citation type="submission" date="2019-02" db="EMBL/GenBank/DDBJ databases">
        <title>Deep-cultivation of Planctomycetes and their phenomic and genomic characterization uncovers novel biology.</title>
        <authorList>
            <person name="Wiegand S."/>
            <person name="Jogler M."/>
            <person name="Boedeker C."/>
            <person name="Pinto D."/>
            <person name="Vollmers J."/>
            <person name="Rivas-Marin E."/>
            <person name="Kohn T."/>
            <person name="Peeters S.H."/>
            <person name="Heuer A."/>
            <person name="Rast P."/>
            <person name="Oberbeckmann S."/>
            <person name="Bunk B."/>
            <person name="Jeske O."/>
            <person name="Meyerdierks A."/>
            <person name="Storesund J.E."/>
            <person name="Kallscheuer N."/>
            <person name="Luecker S."/>
            <person name="Lage O.M."/>
            <person name="Pohl T."/>
            <person name="Merkel B.J."/>
            <person name="Hornburger P."/>
            <person name="Mueller R.-W."/>
            <person name="Bruemmer F."/>
            <person name="Labrenz M."/>
            <person name="Spormann A.M."/>
            <person name="Op Den Camp H."/>
            <person name="Overmann J."/>
            <person name="Amann R."/>
            <person name="Jetten M.S.M."/>
            <person name="Mascher T."/>
            <person name="Medema M.H."/>
            <person name="Devos D.P."/>
            <person name="Kaster A.-K."/>
            <person name="Ovreas L."/>
            <person name="Rohde M."/>
            <person name="Galperin M.Y."/>
            <person name="Jogler C."/>
        </authorList>
    </citation>
    <scope>NUCLEOTIDE SEQUENCE [LARGE SCALE GENOMIC DNA]</scope>
    <source>
        <strain evidence="3 4">Pan54</strain>
    </source>
</reference>
<dbReference type="SUPFAM" id="SSF82171">
    <property type="entry name" value="DPP6 N-terminal domain-like"/>
    <property type="match status" value="1"/>
</dbReference>
<dbReference type="GO" id="GO:0006508">
    <property type="term" value="P:proteolysis"/>
    <property type="evidence" value="ECO:0007669"/>
    <property type="project" value="InterPro"/>
</dbReference>
<gene>
    <name evidence="3" type="primary">ptpA_1</name>
    <name evidence="3" type="ORF">Pan54_12360</name>
</gene>
<keyword evidence="4" id="KW-1185">Reference proteome</keyword>
<proteinExistence type="predicted"/>
<accession>A0A5C5XF56</accession>
<dbReference type="Pfam" id="PF00930">
    <property type="entry name" value="DPPIV_N"/>
    <property type="match status" value="1"/>
</dbReference>
<sequence length="764" mass="87848">MVMRKSLSRTVLAFMLMPGYSALSDDDLKMKDVSSVTDSKQQQTLLTIDRIFDAKEFELKDYSARWIEGTSSYTLLAEVNDDKDHHEIRRYSAATGEYKTLVAKEDLIPEAESTPLEIDDYELSDDQSKVLVYTNAQRVWRKNTRGDYWLFDCSTRQLVKLGGAGEPATMMFAKFSPDATQVAYVRNRNIYLQDLSDLSQRCLTVSDNENIINGTTDWVYEEEFQVRDGFRWSPDGKRIAYWQIDTSDVDQFPLVNNTDSLYPEVTWFAYPKVGQRNPACQIGVVDCESGNNQWILTPGESHEYYIPRMDWAESSEELVIQQLNRLQNCNQLFLADVNSGEVTPILKEEDAAWVDVHNELFWLDDGNKFIWISERDGWRHAYLISRNGEESRLLTPGDYDVIKLLQVDEKRQCFYFIASPDDPTRRYLFRGSLDGSPAIKLTAPETVGVHDYQFSDDAKWAIHRTSHADWPGHTALISIQEFQTVRMLEENEIVAESVRKLDLNPVEFFRVDIGDGIELDGWCMTPPDFDPRASYPLLIYVYGEPAGTTVVDQWGKSNHLWHFMLSQKGYVVMSFDNRGTHVPRGRDWRKSIYKKIGILPPKDQAAAVRAVLKERPYLDSKRVGIWGWSGGGSSSLQAIFKYPDLYSTAIAVASVPDQRYYDTIYQERYMGLPETNAEAFQEGSPINFAQNLEGNLLLVHGTGDDNCHYQTLELLIDKLVACNKQFSLMAYPNRTHAIKERENTERHLRELMTRYLLQHLPVNE</sequence>
<evidence type="ECO:0000313" key="3">
    <source>
        <dbReference type="EMBL" id="TWT60522.1"/>
    </source>
</evidence>
<feature type="domain" description="Peptidase S9 prolyl oligopeptidase catalytic" evidence="1">
    <location>
        <begin position="564"/>
        <end position="760"/>
    </location>
</feature>
<evidence type="ECO:0000259" key="1">
    <source>
        <dbReference type="Pfam" id="PF00326"/>
    </source>
</evidence>
<evidence type="ECO:0000259" key="2">
    <source>
        <dbReference type="Pfam" id="PF00930"/>
    </source>
</evidence>
<dbReference type="InterPro" id="IPR029058">
    <property type="entry name" value="AB_hydrolase_fold"/>
</dbReference>
<dbReference type="PANTHER" id="PTHR11731:SF193">
    <property type="entry name" value="DIPEPTIDYL PEPTIDASE 9"/>
    <property type="match status" value="1"/>
</dbReference>